<dbReference type="InterPro" id="IPR036880">
    <property type="entry name" value="Kunitz_BPTI_sf"/>
</dbReference>
<feature type="domain" description="BPTI/Kunitz inhibitor" evidence="9">
    <location>
        <begin position="823"/>
        <end position="873"/>
    </location>
</feature>
<evidence type="ECO:0000313" key="13">
    <source>
        <dbReference type="Proteomes" id="UP000037510"/>
    </source>
</evidence>
<evidence type="ECO:0000256" key="7">
    <source>
        <dbReference type="ARBA" id="ARBA00030964"/>
    </source>
</evidence>
<dbReference type="GO" id="GO:0004867">
    <property type="term" value="F:serine-type endopeptidase inhibitor activity"/>
    <property type="evidence" value="ECO:0007669"/>
    <property type="project" value="InterPro"/>
</dbReference>
<dbReference type="InterPro" id="IPR020901">
    <property type="entry name" value="Prtase_inh_Kunz-CS"/>
</dbReference>
<keyword evidence="8" id="KW-0732">Signal</keyword>
<evidence type="ECO:0000259" key="11">
    <source>
        <dbReference type="PROSITE" id="PS51020"/>
    </source>
</evidence>
<dbReference type="Pfam" id="PF00014">
    <property type="entry name" value="Kunitz_BPTI"/>
    <property type="match status" value="1"/>
</dbReference>
<dbReference type="InterPro" id="IPR038678">
    <property type="entry name" value="Spondin_N_sf"/>
</dbReference>
<keyword evidence="3" id="KW-0964">Secreted</keyword>
<comment type="caution">
    <text evidence="12">The sequence shown here is derived from an EMBL/GenBank/DDBJ whole genome shotgun (WGS) entry which is preliminary data.</text>
</comment>
<keyword evidence="3" id="KW-0272">Extracellular matrix</keyword>
<dbReference type="PROSITE" id="PS00280">
    <property type="entry name" value="BPTI_KUNITZ_1"/>
    <property type="match status" value="1"/>
</dbReference>
<dbReference type="Gene3D" id="2.20.100.10">
    <property type="entry name" value="Thrombospondin type-1 (TSP1) repeat"/>
    <property type="match status" value="2"/>
</dbReference>
<evidence type="ECO:0000256" key="2">
    <source>
        <dbReference type="ARBA" id="ARBA00019594"/>
    </source>
</evidence>
<sequence>MSVSTLPHLPCVCVCVCVCACGARGVSAVPKSHGDNFYRLIINGEVERYAPGQRYVVSAVPKSHGDNFYRLIINGEVERYAPGQRYVVTLVGSRTHDVVQQFTRFKIVLDSLDPGAARAPGKQGQFQLFADTLTRFDEECTNSVLEADDLPKTEVQVMWKAPAAGSGCVLLKAMVFENASRWFAEDGQLTRRVCEDTSLSAPDCCACDDAKYKELVFENASRWFAEDGQLTKRVCEDTSLSAPDCCACDDAKYKELVFENASRWFAEDGQLTRRVCEDTSLSAPDCCACDDAKYKELVFENASRWFAEDGQLTRRVCEDTSLSAPDCCACDDAKYKMVFEGLWSPQTHPKNFPTQALWLTHFSDGGKLRSIVKAQGLWHPRVNANTSATFTVDRKRHLLSLASMFGPSPDWVVGVSGLELCQKDCSWAESKVIDLLPYDAGTDSGISYMGGRLRSIVKAQGLWHPRVNANTSATFTVDRKRHLLSLASMFGPSPDWVVGVSGLELCQKDCSWAESKVIDLLPYDAGTDSGISYMSPNAETNPREKMYRITPMYPEDPRAPFYSPGAAQVPPMARLYLTREALLSRSCDEDVLLAQGLRMRTRQYRMPQKAQMFSCDRQLVSKEMCVAAVPECEGDNAAEAELVSPAGGAEDASGVCGTSAWGVWSECSVTCGVGVSTRRRHFINPMGPKKCPLVQTEDNRKCMEPQCTEEETQAEVSDPTCPTTEWAAWSPCSASCGRGVRGVGPDLPHHRVGRVVAVLGLVRPRRRCMEPQCTEEETQAEVSDPTCPTTEWAAWSPCSASCGRGVGERQDCALDMLTAKRICMEGAEQGPCRGLYQRWTFVAEKGMCVPFNYGGCRGTSNNFLTQEDCMNTCKVILGGVQGAPVPPAVSSNYPGLSVTSIVPIPNSINGPTLASSPDCQYSAWSEWSKCSAISCGIGYQERTRTILEFRQITVIDNRSSIESVDLVLSTYFYF</sequence>
<protein>
    <recommendedName>
        <fullName evidence="2">Spondin-1</fullName>
    </recommendedName>
    <alternativeName>
        <fullName evidence="7">F-spondin</fullName>
    </alternativeName>
</protein>
<dbReference type="SMART" id="SM00131">
    <property type="entry name" value="KU"/>
    <property type="match status" value="1"/>
</dbReference>
<dbReference type="STRING" id="104452.A0A0L7L8U1"/>
<dbReference type="GO" id="GO:0031012">
    <property type="term" value="C:extracellular matrix"/>
    <property type="evidence" value="ECO:0007669"/>
    <property type="project" value="TreeGrafter"/>
</dbReference>
<keyword evidence="4" id="KW-0677">Repeat</keyword>
<keyword evidence="5" id="KW-0130">Cell adhesion</keyword>
<dbReference type="InterPro" id="IPR002223">
    <property type="entry name" value="Kunitz_BPTI"/>
</dbReference>
<dbReference type="PRINTS" id="PR00759">
    <property type="entry name" value="BASICPTASE"/>
</dbReference>
<feature type="domain" description="Reelin" evidence="10">
    <location>
        <begin position="35"/>
        <end position="206"/>
    </location>
</feature>
<dbReference type="NCBIfam" id="NF038123">
    <property type="entry name" value="NF038123_dom"/>
    <property type="match status" value="2"/>
</dbReference>
<dbReference type="PROSITE" id="PS51020">
    <property type="entry name" value="SPONDIN"/>
    <property type="match status" value="1"/>
</dbReference>
<evidence type="ECO:0000256" key="5">
    <source>
        <dbReference type="ARBA" id="ARBA00022889"/>
    </source>
</evidence>
<dbReference type="SUPFAM" id="SSF82895">
    <property type="entry name" value="TSP-1 type 1 repeat"/>
    <property type="match status" value="3"/>
</dbReference>
<dbReference type="AlphaFoldDB" id="A0A0L7L8U1"/>
<dbReference type="Gene3D" id="4.10.410.10">
    <property type="entry name" value="Pancreatic trypsin inhibitor Kunitz domain"/>
    <property type="match status" value="1"/>
</dbReference>
<dbReference type="PANTHER" id="PTHR11311">
    <property type="entry name" value="SPONDIN"/>
    <property type="match status" value="1"/>
</dbReference>
<accession>A0A0L7L8U1</accession>
<dbReference type="Pfam" id="PF02014">
    <property type="entry name" value="Reeler"/>
    <property type="match status" value="1"/>
</dbReference>
<dbReference type="Pfam" id="PF00090">
    <property type="entry name" value="TSP_1"/>
    <property type="match status" value="4"/>
</dbReference>
<dbReference type="InterPro" id="IPR036383">
    <property type="entry name" value="TSP1_rpt_sf"/>
</dbReference>
<dbReference type="InterPro" id="IPR051418">
    <property type="entry name" value="Spondin/Thrombospondin_T1"/>
</dbReference>
<keyword evidence="6" id="KW-1015">Disulfide bond</keyword>
<feature type="signal peptide" evidence="8">
    <location>
        <begin position="1"/>
        <end position="28"/>
    </location>
</feature>
<keyword evidence="13" id="KW-1185">Reference proteome</keyword>
<dbReference type="PROSITE" id="PS50092">
    <property type="entry name" value="TSP1"/>
    <property type="match status" value="4"/>
</dbReference>
<dbReference type="PROSITE" id="PS51019">
    <property type="entry name" value="REELIN"/>
    <property type="match status" value="1"/>
</dbReference>
<evidence type="ECO:0000259" key="10">
    <source>
        <dbReference type="PROSITE" id="PS51019"/>
    </source>
</evidence>
<dbReference type="Pfam" id="PF06468">
    <property type="entry name" value="Spond_N"/>
    <property type="match status" value="3"/>
</dbReference>
<evidence type="ECO:0000256" key="8">
    <source>
        <dbReference type="SAM" id="SignalP"/>
    </source>
</evidence>
<dbReference type="InterPro" id="IPR009465">
    <property type="entry name" value="Spondin_N"/>
</dbReference>
<evidence type="ECO:0000256" key="3">
    <source>
        <dbReference type="ARBA" id="ARBA00022530"/>
    </source>
</evidence>
<dbReference type="Gene3D" id="2.60.40.2130">
    <property type="entry name" value="F-spondin domain"/>
    <property type="match status" value="3"/>
</dbReference>
<comment type="subcellular location">
    <subcellularLocation>
        <location evidence="1">Secreted</location>
        <location evidence="1">Extracellular space</location>
        <location evidence="1">Extracellular matrix</location>
    </subcellularLocation>
</comment>
<dbReference type="GO" id="GO:0007155">
    <property type="term" value="P:cell adhesion"/>
    <property type="evidence" value="ECO:0007669"/>
    <property type="project" value="UniProtKB-KW"/>
</dbReference>
<dbReference type="SMART" id="SM00209">
    <property type="entry name" value="TSP1"/>
    <property type="match status" value="4"/>
</dbReference>
<dbReference type="FunFam" id="4.10.410.10:FF:000046">
    <property type="entry name" value="AGAP011765-PA"/>
    <property type="match status" value="1"/>
</dbReference>
<dbReference type="CDD" id="cd08544">
    <property type="entry name" value="Reeler"/>
    <property type="match status" value="1"/>
</dbReference>
<dbReference type="InterPro" id="IPR042307">
    <property type="entry name" value="Reeler_sf"/>
</dbReference>
<feature type="chain" id="PRO_5005573255" description="Spondin-1" evidence="8">
    <location>
        <begin position="29"/>
        <end position="974"/>
    </location>
</feature>
<feature type="domain" description="Spondin" evidence="11">
    <location>
        <begin position="323"/>
        <end position="557"/>
    </location>
</feature>
<reference evidence="12 13" key="1">
    <citation type="journal article" date="2015" name="Genome Biol. Evol.">
        <title>The genome of winter moth (Operophtera brumata) provides a genomic perspective on sexual dimorphism and phenology.</title>
        <authorList>
            <person name="Derks M.F."/>
            <person name="Smit S."/>
            <person name="Salis L."/>
            <person name="Schijlen E."/>
            <person name="Bossers A."/>
            <person name="Mateman C."/>
            <person name="Pijl A.S."/>
            <person name="de Ridder D."/>
            <person name="Groenen M.A."/>
            <person name="Visser M.E."/>
            <person name="Megens H.J."/>
        </authorList>
    </citation>
    <scope>NUCLEOTIDE SEQUENCE [LARGE SCALE GENOMIC DNA]</scope>
    <source>
        <strain evidence="12">WM2013NL</strain>
        <tissue evidence="12">Head and thorax</tissue>
    </source>
</reference>
<dbReference type="InterPro" id="IPR000884">
    <property type="entry name" value="TSP1_rpt"/>
</dbReference>
<name>A0A0L7L8U1_OPEBR</name>
<evidence type="ECO:0000259" key="9">
    <source>
        <dbReference type="PROSITE" id="PS50279"/>
    </source>
</evidence>
<evidence type="ECO:0000313" key="12">
    <source>
        <dbReference type="EMBL" id="KOB71744.1"/>
    </source>
</evidence>
<evidence type="ECO:0000256" key="4">
    <source>
        <dbReference type="ARBA" id="ARBA00022737"/>
    </source>
</evidence>
<dbReference type="EMBL" id="JTDY01002282">
    <property type="protein sequence ID" value="KOB71744.1"/>
    <property type="molecule type" value="Genomic_DNA"/>
</dbReference>
<dbReference type="InterPro" id="IPR002861">
    <property type="entry name" value="Reeler_dom"/>
</dbReference>
<gene>
    <name evidence="12" type="ORF">OBRU01_13155</name>
</gene>
<dbReference type="PROSITE" id="PS50279">
    <property type="entry name" value="BPTI_KUNITZ_2"/>
    <property type="match status" value="1"/>
</dbReference>
<dbReference type="Gene3D" id="2.60.40.4060">
    <property type="entry name" value="Reeler domain"/>
    <property type="match status" value="1"/>
</dbReference>
<dbReference type="Proteomes" id="UP000037510">
    <property type="component" value="Unassembled WGS sequence"/>
</dbReference>
<evidence type="ECO:0000256" key="6">
    <source>
        <dbReference type="ARBA" id="ARBA00023157"/>
    </source>
</evidence>
<dbReference type="CDD" id="cd00109">
    <property type="entry name" value="Kunitz-type"/>
    <property type="match status" value="1"/>
</dbReference>
<evidence type="ECO:0000256" key="1">
    <source>
        <dbReference type="ARBA" id="ARBA00004498"/>
    </source>
</evidence>
<dbReference type="PANTHER" id="PTHR11311:SF23">
    <property type="entry name" value="SPONDIN-1"/>
    <property type="match status" value="1"/>
</dbReference>
<proteinExistence type="predicted"/>
<organism evidence="12 13">
    <name type="scientific">Operophtera brumata</name>
    <name type="common">Winter moth</name>
    <name type="synonym">Phalaena brumata</name>
    <dbReference type="NCBI Taxonomy" id="104452"/>
    <lineage>
        <taxon>Eukaryota</taxon>
        <taxon>Metazoa</taxon>
        <taxon>Ecdysozoa</taxon>
        <taxon>Arthropoda</taxon>
        <taxon>Hexapoda</taxon>
        <taxon>Insecta</taxon>
        <taxon>Pterygota</taxon>
        <taxon>Neoptera</taxon>
        <taxon>Endopterygota</taxon>
        <taxon>Lepidoptera</taxon>
        <taxon>Glossata</taxon>
        <taxon>Ditrysia</taxon>
        <taxon>Geometroidea</taxon>
        <taxon>Geometridae</taxon>
        <taxon>Larentiinae</taxon>
        <taxon>Operophtera</taxon>
    </lineage>
</organism>
<dbReference type="SUPFAM" id="SSF57362">
    <property type="entry name" value="BPTI-like"/>
    <property type="match status" value="1"/>
</dbReference>